<organism evidence="1 2">
    <name type="scientific">Rhizobium aquaticum</name>
    <dbReference type="NCBI Taxonomy" id="1549636"/>
    <lineage>
        <taxon>Bacteria</taxon>
        <taxon>Pseudomonadati</taxon>
        <taxon>Pseudomonadota</taxon>
        <taxon>Alphaproteobacteria</taxon>
        <taxon>Hyphomicrobiales</taxon>
        <taxon>Rhizobiaceae</taxon>
        <taxon>Rhizobium/Agrobacterium group</taxon>
        <taxon>Rhizobium</taxon>
    </lineage>
</organism>
<reference evidence="1 2" key="1">
    <citation type="submission" date="2024-06" db="EMBL/GenBank/DDBJ databases">
        <title>Genomic Encyclopedia of Type Strains, Phase IV (KMG-IV): sequencing the most valuable type-strain genomes for metagenomic binning, comparative biology and taxonomic classification.</title>
        <authorList>
            <person name="Goeker M."/>
        </authorList>
    </citation>
    <scope>NUCLEOTIDE SEQUENCE [LARGE SCALE GENOMIC DNA]</scope>
    <source>
        <strain evidence="1 2">DSM 29780</strain>
    </source>
</reference>
<keyword evidence="2" id="KW-1185">Reference proteome</keyword>
<dbReference type="Proteomes" id="UP001549047">
    <property type="component" value="Unassembled WGS sequence"/>
</dbReference>
<gene>
    <name evidence="1" type="ORF">ABID16_000071</name>
</gene>
<protein>
    <submittedName>
        <fullName evidence="1">Uncharacterized protein</fullName>
    </submittedName>
</protein>
<sequence length="99" mass="10982">MSNLTNIITTIEQRSAVIEAAYKASGKLIYDRVKDREDSYRILMEDLAREYRANHKSGNTHVLTMSGIRVSCTSGISGLVHAWLGKARVQVQREMAGAA</sequence>
<evidence type="ECO:0000313" key="2">
    <source>
        <dbReference type="Proteomes" id="UP001549047"/>
    </source>
</evidence>
<proteinExistence type="predicted"/>
<accession>A0ABV2ITE6</accession>
<dbReference type="RefSeq" id="WP_354554016.1">
    <property type="nucleotide sequence ID" value="NZ_JBEPMB010000001.1"/>
</dbReference>
<name>A0ABV2ITE6_9HYPH</name>
<evidence type="ECO:0000313" key="1">
    <source>
        <dbReference type="EMBL" id="MET3611766.1"/>
    </source>
</evidence>
<comment type="caution">
    <text evidence="1">The sequence shown here is derived from an EMBL/GenBank/DDBJ whole genome shotgun (WGS) entry which is preliminary data.</text>
</comment>
<dbReference type="EMBL" id="JBEPMB010000001">
    <property type="protein sequence ID" value="MET3611766.1"/>
    <property type="molecule type" value="Genomic_DNA"/>
</dbReference>